<gene>
    <name evidence="1" type="ORF">S06H3_34429</name>
</gene>
<feature type="non-terminal residue" evidence="1">
    <location>
        <position position="119"/>
    </location>
</feature>
<dbReference type="SUPFAM" id="SSF53850">
    <property type="entry name" value="Periplasmic binding protein-like II"/>
    <property type="match status" value="1"/>
</dbReference>
<dbReference type="AlphaFoldDB" id="X1NI43"/>
<organism evidence="1">
    <name type="scientific">marine sediment metagenome</name>
    <dbReference type="NCBI Taxonomy" id="412755"/>
    <lineage>
        <taxon>unclassified sequences</taxon>
        <taxon>metagenomes</taxon>
        <taxon>ecological metagenomes</taxon>
    </lineage>
</organism>
<accession>X1NI43</accession>
<comment type="caution">
    <text evidence="1">The sequence shown here is derived from an EMBL/GenBank/DDBJ whole genome shotgun (WGS) entry which is preliminary data.</text>
</comment>
<evidence type="ECO:0000313" key="1">
    <source>
        <dbReference type="EMBL" id="GAI29876.1"/>
    </source>
</evidence>
<proteinExistence type="predicted"/>
<dbReference type="EMBL" id="BARV01020665">
    <property type="protein sequence ID" value="GAI29876.1"/>
    <property type="molecule type" value="Genomic_DNA"/>
</dbReference>
<dbReference type="Gene3D" id="3.40.190.10">
    <property type="entry name" value="Periplasmic binding protein-like II"/>
    <property type="match status" value="1"/>
</dbReference>
<protein>
    <submittedName>
        <fullName evidence="1">Uncharacterized protein</fullName>
    </submittedName>
</protein>
<sequence length="119" mass="13432">MRDKFQKAKRVLLIWGVFLIVILSTQVALGASELRLADFKKANIDWRQAAGESIDVLVCTFYDTEVLETQLDTFEKLTGIKVTYHSLPEVELRRKTLVSLASRSGAYDVVMPDIMGLPK</sequence>
<reference evidence="1" key="1">
    <citation type="journal article" date="2014" name="Front. Microbiol.">
        <title>High frequency of phylogenetically diverse reductive dehalogenase-homologous genes in deep subseafloor sedimentary metagenomes.</title>
        <authorList>
            <person name="Kawai M."/>
            <person name="Futagami T."/>
            <person name="Toyoda A."/>
            <person name="Takaki Y."/>
            <person name="Nishi S."/>
            <person name="Hori S."/>
            <person name="Arai W."/>
            <person name="Tsubouchi T."/>
            <person name="Morono Y."/>
            <person name="Uchiyama I."/>
            <person name="Ito T."/>
            <person name="Fujiyama A."/>
            <person name="Inagaki F."/>
            <person name="Takami H."/>
        </authorList>
    </citation>
    <scope>NUCLEOTIDE SEQUENCE</scope>
    <source>
        <strain evidence="1">Expedition CK06-06</strain>
    </source>
</reference>
<name>X1NI43_9ZZZZ</name>